<evidence type="ECO:0000313" key="2">
    <source>
        <dbReference type="EMBL" id="MPN49900.1"/>
    </source>
</evidence>
<proteinExistence type="predicted"/>
<feature type="region of interest" description="Disordered" evidence="1">
    <location>
        <begin position="1"/>
        <end position="46"/>
    </location>
</feature>
<organism evidence="2">
    <name type="scientific">bioreactor metagenome</name>
    <dbReference type="NCBI Taxonomy" id="1076179"/>
    <lineage>
        <taxon>unclassified sequences</taxon>
        <taxon>metagenomes</taxon>
        <taxon>ecological metagenomes</taxon>
    </lineage>
</organism>
<sequence>MDATTDPALPRADRRTASAPEPSSKSLCPGRTASAVSASGAPKNTEGITSWKVCDIAFESIITAMYKGATPLSARTGEKATSASAKLFECIPGNSPEIMPRK</sequence>
<accession>A0A645IFL4</accession>
<comment type="caution">
    <text evidence="2">The sequence shown here is derived from an EMBL/GenBank/DDBJ whole genome shotgun (WGS) entry which is preliminary data.</text>
</comment>
<gene>
    <name evidence="2" type="ORF">SDC9_197524</name>
</gene>
<dbReference type="EMBL" id="VSSQ01113571">
    <property type="protein sequence ID" value="MPN49900.1"/>
    <property type="molecule type" value="Genomic_DNA"/>
</dbReference>
<name>A0A645IFL4_9ZZZZ</name>
<evidence type="ECO:0000256" key="1">
    <source>
        <dbReference type="SAM" id="MobiDB-lite"/>
    </source>
</evidence>
<protein>
    <submittedName>
        <fullName evidence="2">Uncharacterized protein</fullName>
    </submittedName>
</protein>
<dbReference type="AlphaFoldDB" id="A0A645IFL4"/>
<reference evidence="2" key="1">
    <citation type="submission" date="2019-08" db="EMBL/GenBank/DDBJ databases">
        <authorList>
            <person name="Kucharzyk K."/>
            <person name="Murdoch R.W."/>
            <person name="Higgins S."/>
            <person name="Loffler F."/>
        </authorList>
    </citation>
    <scope>NUCLEOTIDE SEQUENCE</scope>
</reference>